<proteinExistence type="predicted"/>
<comment type="caution">
    <text evidence="2">The sequence shown here is derived from an EMBL/GenBank/DDBJ whole genome shotgun (WGS) entry which is preliminary data.</text>
</comment>
<evidence type="ECO:0000256" key="1">
    <source>
        <dbReference type="SAM" id="Phobius"/>
    </source>
</evidence>
<keyword evidence="1" id="KW-0812">Transmembrane</keyword>
<feature type="transmembrane region" description="Helical" evidence="1">
    <location>
        <begin position="37"/>
        <end position="58"/>
    </location>
</feature>
<evidence type="ECO:0000313" key="2">
    <source>
        <dbReference type="EMBL" id="MDW5595488.1"/>
    </source>
</evidence>
<gene>
    <name evidence="2" type="ORF">R7226_14150</name>
</gene>
<accession>A0ABU4HQ88</accession>
<organism evidence="2 3">
    <name type="scientific">Conexibacter stalactiti</name>
    <dbReference type="NCBI Taxonomy" id="1940611"/>
    <lineage>
        <taxon>Bacteria</taxon>
        <taxon>Bacillati</taxon>
        <taxon>Actinomycetota</taxon>
        <taxon>Thermoleophilia</taxon>
        <taxon>Solirubrobacterales</taxon>
        <taxon>Conexibacteraceae</taxon>
        <taxon>Conexibacter</taxon>
    </lineage>
</organism>
<sequence length="63" mass="6514">MPAPRNIHRTTTQVMSAIMVVIGIVLLVRTLTEGGGIASLGVILGVLFLAAGAGRFALARKGR</sequence>
<keyword evidence="1" id="KW-1133">Transmembrane helix</keyword>
<name>A0ABU4HQ88_9ACTN</name>
<keyword evidence="1" id="KW-0472">Membrane</keyword>
<feature type="transmembrane region" description="Helical" evidence="1">
    <location>
        <begin position="12"/>
        <end position="31"/>
    </location>
</feature>
<keyword evidence="3" id="KW-1185">Reference proteome</keyword>
<evidence type="ECO:0000313" key="3">
    <source>
        <dbReference type="Proteomes" id="UP001284601"/>
    </source>
</evidence>
<dbReference type="RefSeq" id="WP_318597825.1">
    <property type="nucleotide sequence ID" value="NZ_JAWSTH010000034.1"/>
</dbReference>
<reference evidence="3" key="1">
    <citation type="submission" date="2023-07" db="EMBL/GenBank/DDBJ databases">
        <title>Conexibacter stalactiti sp. nov., isolated from stalactites in a lava cave and emended description of the genus Conexibacter.</title>
        <authorList>
            <person name="Lee S.D."/>
        </authorList>
    </citation>
    <scope>NUCLEOTIDE SEQUENCE [LARGE SCALE GENOMIC DNA]</scope>
    <source>
        <strain evidence="3">KCTC 39840</strain>
    </source>
</reference>
<dbReference type="EMBL" id="JAWSTH010000034">
    <property type="protein sequence ID" value="MDW5595488.1"/>
    <property type="molecule type" value="Genomic_DNA"/>
</dbReference>
<protein>
    <recommendedName>
        <fullName evidence="4">MYXO-CTERM domain-containing protein</fullName>
    </recommendedName>
</protein>
<evidence type="ECO:0008006" key="4">
    <source>
        <dbReference type="Google" id="ProtNLM"/>
    </source>
</evidence>
<dbReference type="Proteomes" id="UP001284601">
    <property type="component" value="Unassembled WGS sequence"/>
</dbReference>